<dbReference type="EMBL" id="FOSG01000008">
    <property type="protein sequence ID" value="SFK74701.1"/>
    <property type="molecule type" value="Genomic_DNA"/>
</dbReference>
<keyword evidence="2" id="KW-1185">Reference proteome</keyword>
<dbReference type="Proteomes" id="UP000198928">
    <property type="component" value="Unassembled WGS sequence"/>
</dbReference>
<evidence type="ECO:0000313" key="2">
    <source>
        <dbReference type="Proteomes" id="UP000198928"/>
    </source>
</evidence>
<gene>
    <name evidence="1" type="ORF">SAMN05192584_108213</name>
</gene>
<sequence>MYPSLFATRGMQTFAAAVDAERQLQLARWGDQRHPDGTGTPGYIAKARAARERCQRDAISPDGPLWALVLLEEVYEALAETDPAALRAELVQVAAVCAAWISDLDRRPAAAPVVPTPAEVFDNHVA</sequence>
<dbReference type="OrthoDB" id="3541267at2"/>
<reference evidence="2" key="1">
    <citation type="submission" date="2016-10" db="EMBL/GenBank/DDBJ databases">
        <authorList>
            <person name="Varghese N."/>
            <person name="Submissions S."/>
        </authorList>
    </citation>
    <scope>NUCLEOTIDE SEQUENCE [LARGE SCALE GENOMIC DNA]</scope>
    <source>
        <strain evidence="2">PL19</strain>
    </source>
</reference>
<name>A0A1I4C3J1_9ACTN</name>
<dbReference type="RefSeq" id="WP_093849935.1">
    <property type="nucleotide sequence ID" value="NZ_FOSG01000008.1"/>
</dbReference>
<proteinExistence type="predicted"/>
<evidence type="ECO:0000313" key="1">
    <source>
        <dbReference type="EMBL" id="SFK74701.1"/>
    </source>
</evidence>
<dbReference type="AlphaFoldDB" id="A0A1I4C3J1"/>
<organism evidence="1 2">
    <name type="scientific">Streptomyces pini</name>
    <dbReference type="NCBI Taxonomy" id="1520580"/>
    <lineage>
        <taxon>Bacteria</taxon>
        <taxon>Bacillati</taxon>
        <taxon>Actinomycetota</taxon>
        <taxon>Actinomycetes</taxon>
        <taxon>Kitasatosporales</taxon>
        <taxon>Streptomycetaceae</taxon>
        <taxon>Streptomyces</taxon>
    </lineage>
</organism>
<protein>
    <submittedName>
        <fullName evidence="1">Uncharacterized protein</fullName>
    </submittedName>
</protein>
<accession>A0A1I4C3J1</accession>